<gene>
    <name evidence="2" type="ORF">DCAF_LOCUS4412</name>
</gene>
<keyword evidence="3" id="KW-1185">Reference proteome</keyword>
<dbReference type="Proteomes" id="UP001314170">
    <property type="component" value="Unassembled WGS sequence"/>
</dbReference>
<feature type="region of interest" description="Disordered" evidence="1">
    <location>
        <begin position="44"/>
        <end position="79"/>
    </location>
</feature>
<comment type="caution">
    <text evidence="2">The sequence shown here is derived from an EMBL/GenBank/DDBJ whole genome shotgun (WGS) entry which is preliminary data.</text>
</comment>
<organism evidence="2 3">
    <name type="scientific">Dovyalis caffra</name>
    <dbReference type="NCBI Taxonomy" id="77055"/>
    <lineage>
        <taxon>Eukaryota</taxon>
        <taxon>Viridiplantae</taxon>
        <taxon>Streptophyta</taxon>
        <taxon>Embryophyta</taxon>
        <taxon>Tracheophyta</taxon>
        <taxon>Spermatophyta</taxon>
        <taxon>Magnoliopsida</taxon>
        <taxon>eudicotyledons</taxon>
        <taxon>Gunneridae</taxon>
        <taxon>Pentapetalae</taxon>
        <taxon>rosids</taxon>
        <taxon>fabids</taxon>
        <taxon>Malpighiales</taxon>
        <taxon>Salicaceae</taxon>
        <taxon>Flacourtieae</taxon>
        <taxon>Dovyalis</taxon>
    </lineage>
</organism>
<name>A0AAV1R2S2_9ROSI</name>
<proteinExistence type="predicted"/>
<dbReference type="AlphaFoldDB" id="A0AAV1R2S2"/>
<reference evidence="2 3" key="1">
    <citation type="submission" date="2024-01" db="EMBL/GenBank/DDBJ databases">
        <authorList>
            <person name="Waweru B."/>
        </authorList>
    </citation>
    <scope>NUCLEOTIDE SEQUENCE [LARGE SCALE GENOMIC DNA]</scope>
</reference>
<evidence type="ECO:0000256" key="1">
    <source>
        <dbReference type="SAM" id="MobiDB-lite"/>
    </source>
</evidence>
<protein>
    <submittedName>
        <fullName evidence="2">Uncharacterized protein</fullName>
    </submittedName>
</protein>
<dbReference type="EMBL" id="CAWUPB010000851">
    <property type="protein sequence ID" value="CAK7326709.1"/>
    <property type="molecule type" value="Genomic_DNA"/>
</dbReference>
<evidence type="ECO:0000313" key="3">
    <source>
        <dbReference type="Proteomes" id="UP001314170"/>
    </source>
</evidence>
<sequence>MAGRDWKLHDMRLEDEDVPASPDVLGKHGINISIGLPEISCLADRQPTSRDTNLKPPVQTNSRPILKAQSSGLRVSTLQRPNLAEKPALNLAKESELGRLHPLDLDSLLLAT</sequence>
<evidence type="ECO:0000313" key="2">
    <source>
        <dbReference type="EMBL" id="CAK7326709.1"/>
    </source>
</evidence>
<feature type="compositionally biased region" description="Polar residues" evidence="1">
    <location>
        <begin position="58"/>
        <end position="79"/>
    </location>
</feature>
<accession>A0AAV1R2S2</accession>